<keyword evidence="2" id="KW-0694">RNA-binding</keyword>
<dbReference type="GO" id="GO:1902209">
    <property type="term" value="P:negative regulation of bacterial-type flagellum assembly"/>
    <property type="evidence" value="ECO:0007669"/>
    <property type="project" value="InterPro"/>
</dbReference>
<accession>A0A5K8A7C8</accession>
<dbReference type="EMBL" id="AP021879">
    <property type="protein sequence ID" value="BBO88308.1"/>
    <property type="molecule type" value="Genomic_DNA"/>
</dbReference>
<keyword evidence="1" id="KW-1005">Bacterial flagellum biogenesis</keyword>
<evidence type="ECO:0000256" key="1">
    <source>
        <dbReference type="ARBA" id="ARBA00022795"/>
    </source>
</evidence>
<evidence type="ECO:0000256" key="2">
    <source>
        <dbReference type="ARBA" id="ARBA00022884"/>
    </source>
</evidence>
<name>A0A5K8A7C8_9BACT</name>
<evidence type="ECO:0000313" key="3">
    <source>
        <dbReference type="EMBL" id="BBO88308.1"/>
    </source>
</evidence>
<evidence type="ECO:0000313" key="4">
    <source>
        <dbReference type="Proteomes" id="UP000422108"/>
    </source>
</evidence>
<dbReference type="RefSeq" id="WP_155309633.1">
    <property type="nucleotide sequence ID" value="NZ_AP021879.1"/>
</dbReference>
<reference evidence="3 4" key="1">
    <citation type="submission" date="2019-11" db="EMBL/GenBank/DDBJ databases">
        <title>Comparative genomics of hydrocarbon-degrading Desulfosarcina strains.</title>
        <authorList>
            <person name="Watanabe M."/>
            <person name="Kojima H."/>
            <person name="Fukui M."/>
        </authorList>
    </citation>
    <scope>NUCLEOTIDE SEQUENCE [LARGE SCALE GENOMIC DNA]</scope>
    <source>
        <strain evidence="4">oXyS1</strain>
    </source>
</reference>
<protein>
    <submittedName>
        <fullName evidence="3">Putative flagellum biosynthesis repressor protein FlbT 1</fullName>
    </submittedName>
</protein>
<dbReference type="Pfam" id="PF07378">
    <property type="entry name" value="FlbT"/>
    <property type="match status" value="1"/>
</dbReference>
<dbReference type="GO" id="GO:0048027">
    <property type="term" value="F:mRNA 5'-UTR binding"/>
    <property type="evidence" value="ECO:0007669"/>
    <property type="project" value="InterPro"/>
</dbReference>
<keyword evidence="4" id="KW-1185">Reference proteome</keyword>
<dbReference type="GO" id="GO:0006402">
    <property type="term" value="P:mRNA catabolic process"/>
    <property type="evidence" value="ECO:0007669"/>
    <property type="project" value="InterPro"/>
</dbReference>
<sequence>MGLKITLKPGERMIIGGAVITNGPAKTNFIIENTVPILREKDILSSEKATSPARKIYFSIQLMYIDENNLPAHHKLYWGLVKDFLDAAPSAKGRIERISEDILNGRYYQALKNCKKLIAYEEEIIARVQ</sequence>
<gene>
    <name evidence="3" type="primary">flbT1</name>
    <name evidence="3" type="ORF">DSCOOX_14880</name>
</gene>
<proteinExistence type="predicted"/>
<dbReference type="AlphaFoldDB" id="A0A5K8A7C8"/>
<organism evidence="3 4">
    <name type="scientific">Desulfosarcina ovata subsp. ovata</name>
    <dbReference type="NCBI Taxonomy" id="2752305"/>
    <lineage>
        <taxon>Bacteria</taxon>
        <taxon>Pseudomonadati</taxon>
        <taxon>Thermodesulfobacteriota</taxon>
        <taxon>Desulfobacteria</taxon>
        <taxon>Desulfobacterales</taxon>
        <taxon>Desulfosarcinaceae</taxon>
        <taxon>Desulfosarcina</taxon>
    </lineage>
</organism>
<dbReference type="InterPro" id="IPR009967">
    <property type="entry name" value="Flagellum_FlbT"/>
</dbReference>
<dbReference type="Proteomes" id="UP000422108">
    <property type="component" value="Chromosome"/>
</dbReference>